<dbReference type="PANTHER" id="PTHR12151">
    <property type="entry name" value="ELECTRON TRANSPORT PROTIN SCO1/SENC FAMILY MEMBER"/>
    <property type="match status" value="1"/>
</dbReference>
<dbReference type="Gene3D" id="3.40.30.10">
    <property type="entry name" value="Glutaredoxin"/>
    <property type="match status" value="1"/>
</dbReference>
<evidence type="ECO:0000256" key="1">
    <source>
        <dbReference type="ARBA" id="ARBA00010996"/>
    </source>
</evidence>
<comment type="similarity">
    <text evidence="1">Belongs to the SCO1/2 family.</text>
</comment>
<dbReference type="Proteomes" id="UP000002774">
    <property type="component" value="Chromosome"/>
</dbReference>
<dbReference type="HOGENOM" id="CLU_050131_2_0_10"/>
<evidence type="ECO:0000313" key="7">
    <source>
        <dbReference type="EMBL" id="EHQ31079.1"/>
    </source>
</evidence>
<evidence type="ECO:0000256" key="4">
    <source>
        <dbReference type="PIRSR" id="PIRSR603782-2"/>
    </source>
</evidence>
<evidence type="ECO:0000256" key="2">
    <source>
        <dbReference type="ARBA" id="ARBA00023008"/>
    </source>
</evidence>
<keyword evidence="3" id="KW-0479">Metal-binding</keyword>
<dbReference type="PANTHER" id="PTHR12151:SF25">
    <property type="entry name" value="LINALOOL DEHYDRATASE_ISOMERASE DOMAIN-CONTAINING PROTEIN"/>
    <property type="match status" value="1"/>
</dbReference>
<dbReference type="InterPro" id="IPR003782">
    <property type="entry name" value="SCO1/SenC"/>
</dbReference>
<dbReference type="Pfam" id="PF02630">
    <property type="entry name" value="SCO1-SenC"/>
    <property type="match status" value="1"/>
</dbReference>
<dbReference type="CDD" id="cd02968">
    <property type="entry name" value="SCO"/>
    <property type="match status" value="1"/>
</dbReference>
<dbReference type="STRING" id="714943.Mucpa_7035"/>
<keyword evidence="8" id="KW-1185">Reference proteome</keyword>
<dbReference type="EMBL" id="CM001403">
    <property type="protein sequence ID" value="EHQ31079.1"/>
    <property type="molecule type" value="Genomic_DNA"/>
</dbReference>
<feature type="domain" description="Thioredoxin" evidence="6">
    <location>
        <begin position="64"/>
        <end position="228"/>
    </location>
</feature>
<organism evidence="7 8">
    <name type="scientific">Mucilaginibacter paludis DSM 18603</name>
    <dbReference type="NCBI Taxonomy" id="714943"/>
    <lineage>
        <taxon>Bacteria</taxon>
        <taxon>Pseudomonadati</taxon>
        <taxon>Bacteroidota</taxon>
        <taxon>Sphingobacteriia</taxon>
        <taxon>Sphingobacteriales</taxon>
        <taxon>Sphingobacteriaceae</taxon>
        <taxon>Mucilaginibacter</taxon>
    </lineage>
</organism>
<dbReference type="OrthoDB" id="9811998at2"/>
<accession>H1Y857</accession>
<reference evidence="7" key="1">
    <citation type="submission" date="2011-09" db="EMBL/GenBank/DDBJ databases">
        <title>The permanent draft genome of Mucilaginibacter paludis DSM 18603.</title>
        <authorList>
            <consortium name="US DOE Joint Genome Institute (JGI-PGF)"/>
            <person name="Lucas S."/>
            <person name="Han J."/>
            <person name="Lapidus A."/>
            <person name="Bruce D."/>
            <person name="Goodwin L."/>
            <person name="Pitluck S."/>
            <person name="Peters L."/>
            <person name="Kyrpides N."/>
            <person name="Mavromatis K."/>
            <person name="Ivanova N."/>
            <person name="Mikhailova N."/>
            <person name="Held B."/>
            <person name="Detter J.C."/>
            <person name="Tapia R."/>
            <person name="Han C."/>
            <person name="Land M."/>
            <person name="Hauser L."/>
            <person name="Markowitz V."/>
            <person name="Cheng J.-F."/>
            <person name="Hugenholtz P."/>
            <person name="Woyke T."/>
            <person name="Wu D."/>
            <person name="Tindall B."/>
            <person name="Brambilla E."/>
            <person name="Klenk H.-P."/>
            <person name="Eisen J.A."/>
        </authorList>
    </citation>
    <scope>NUCLEOTIDE SEQUENCE [LARGE SCALE GENOMIC DNA]</scope>
    <source>
        <strain evidence="7">DSM 18603</strain>
    </source>
</reference>
<keyword evidence="5" id="KW-1133">Transmembrane helix</keyword>
<keyword evidence="2 3" id="KW-0186">Copper</keyword>
<feature type="binding site" evidence="3">
    <location>
        <position position="102"/>
    </location>
    <ligand>
        <name>Cu cation</name>
        <dbReference type="ChEBI" id="CHEBI:23378"/>
    </ligand>
</feature>
<name>H1Y857_9SPHI</name>
<dbReference type="AlphaFoldDB" id="H1Y857"/>
<keyword evidence="4" id="KW-1015">Disulfide bond</keyword>
<evidence type="ECO:0000256" key="3">
    <source>
        <dbReference type="PIRSR" id="PIRSR603782-1"/>
    </source>
</evidence>
<feature type="binding site" evidence="3">
    <location>
        <position position="191"/>
    </location>
    <ligand>
        <name>Cu cation</name>
        <dbReference type="ChEBI" id="CHEBI:23378"/>
    </ligand>
</feature>
<protein>
    <submittedName>
        <fullName evidence="7">Electron transport protein SCO1/SenC</fullName>
    </submittedName>
</protein>
<evidence type="ECO:0000256" key="5">
    <source>
        <dbReference type="SAM" id="Phobius"/>
    </source>
</evidence>
<dbReference type="InterPro" id="IPR036249">
    <property type="entry name" value="Thioredoxin-like_sf"/>
</dbReference>
<dbReference type="SUPFAM" id="SSF52833">
    <property type="entry name" value="Thioredoxin-like"/>
    <property type="match status" value="1"/>
</dbReference>
<feature type="transmembrane region" description="Helical" evidence="5">
    <location>
        <begin position="16"/>
        <end position="34"/>
    </location>
</feature>
<sequence>MRPNNLKKKKEDKRRGLRITAGTLILIAVIAVIWSSSNVKPPRLPFLGDPVYKKKNTAQGPKTDTIYPIIPPFSFTDQQRQPVSNSTYKGHIYIADFFFTSCPTICPVMSRNLKKVYDHYADVPGLMFLSHTIDPKFDTPDVLNRYAEKLGADSKRWHFVTGPKEVIYQLAENGYYSHAEKDDAEKGGFIHSGAFILIDKLGRMRGMYDGTNDSEVGQLIRDIKVLLTE</sequence>
<dbReference type="GO" id="GO:0046872">
    <property type="term" value="F:metal ion binding"/>
    <property type="evidence" value="ECO:0007669"/>
    <property type="project" value="UniProtKB-KW"/>
</dbReference>
<gene>
    <name evidence="7" type="ORF">Mucpa_7035</name>
</gene>
<keyword evidence="5" id="KW-0812">Transmembrane</keyword>
<dbReference type="RefSeq" id="WP_008513269.1">
    <property type="nucleotide sequence ID" value="NZ_CM001403.1"/>
</dbReference>
<proteinExistence type="inferred from homology"/>
<dbReference type="PROSITE" id="PS51352">
    <property type="entry name" value="THIOREDOXIN_2"/>
    <property type="match status" value="1"/>
</dbReference>
<feature type="binding site" evidence="3">
    <location>
        <position position="106"/>
    </location>
    <ligand>
        <name>Cu cation</name>
        <dbReference type="ChEBI" id="CHEBI:23378"/>
    </ligand>
</feature>
<feature type="disulfide bond" description="Redox-active" evidence="4">
    <location>
        <begin position="102"/>
        <end position="106"/>
    </location>
</feature>
<evidence type="ECO:0000313" key="8">
    <source>
        <dbReference type="Proteomes" id="UP000002774"/>
    </source>
</evidence>
<dbReference type="eggNOG" id="COG1999">
    <property type="taxonomic scope" value="Bacteria"/>
</dbReference>
<dbReference type="InterPro" id="IPR013766">
    <property type="entry name" value="Thioredoxin_domain"/>
</dbReference>
<keyword evidence="5" id="KW-0472">Membrane</keyword>
<evidence type="ECO:0000259" key="6">
    <source>
        <dbReference type="PROSITE" id="PS51352"/>
    </source>
</evidence>